<keyword evidence="3" id="KW-1185">Reference proteome</keyword>
<dbReference type="RefSeq" id="WP_166947011.1">
    <property type="nucleotide sequence ID" value="NZ_CP077072.1"/>
</dbReference>
<name>A0A7X5ZHI4_9GAMM</name>
<organism evidence="2 3">
    <name type="scientific">Luteibacter anthropi</name>
    <dbReference type="NCBI Taxonomy" id="564369"/>
    <lineage>
        <taxon>Bacteria</taxon>
        <taxon>Pseudomonadati</taxon>
        <taxon>Pseudomonadota</taxon>
        <taxon>Gammaproteobacteria</taxon>
        <taxon>Lysobacterales</taxon>
        <taxon>Rhodanobacteraceae</taxon>
        <taxon>Luteibacter</taxon>
    </lineage>
</organism>
<feature type="signal peptide" evidence="1">
    <location>
        <begin position="1"/>
        <end position="23"/>
    </location>
</feature>
<gene>
    <name evidence="2" type="ORF">HBF25_05760</name>
</gene>
<sequence length="113" mass="12815">MKRLTRSLAVAAALGLAVGAASFAPPAAAREVIVTTVRVAPPPPRYEVVPGPRVGYVWAPGYWNWYGGRYVWVGGHWYGGRPGYVYRPPVWRPYGGGWRIQRETWVRDPRWHR</sequence>
<evidence type="ECO:0000313" key="3">
    <source>
        <dbReference type="Proteomes" id="UP000490980"/>
    </source>
</evidence>
<keyword evidence="1" id="KW-0732">Signal</keyword>
<evidence type="ECO:0000256" key="1">
    <source>
        <dbReference type="SAM" id="SignalP"/>
    </source>
</evidence>
<accession>A0A7X5ZHI4</accession>
<dbReference type="Proteomes" id="UP000490980">
    <property type="component" value="Unassembled WGS sequence"/>
</dbReference>
<dbReference type="InterPro" id="IPR024447">
    <property type="entry name" value="YXWGXW_rpt"/>
</dbReference>
<protein>
    <submittedName>
        <fullName evidence="2">BcpO-related WXXGXW repeat protein</fullName>
    </submittedName>
</protein>
<dbReference type="EMBL" id="JAARLZ010000003">
    <property type="protein sequence ID" value="NII05898.1"/>
    <property type="molecule type" value="Genomic_DNA"/>
</dbReference>
<dbReference type="AlphaFoldDB" id="A0A7X5ZHI4"/>
<dbReference type="Pfam" id="PF12779">
    <property type="entry name" value="WXXGXW"/>
    <property type="match status" value="1"/>
</dbReference>
<proteinExistence type="predicted"/>
<feature type="chain" id="PRO_5030998636" evidence="1">
    <location>
        <begin position="24"/>
        <end position="113"/>
    </location>
</feature>
<reference evidence="2 3" key="1">
    <citation type="submission" date="2020-03" db="EMBL/GenBank/DDBJ databases">
        <authorList>
            <person name="Lai Q."/>
        </authorList>
    </citation>
    <scope>NUCLEOTIDE SEQUENCE [LARGE SCALE GENOMIC DNA]</scope>
    <source>
        <strain evidence="2 3">CCUG 25036</strain>
    </source>
</reference>
<evidence type="ECO:0000313" key="2">
    <source>
        <dbReference type="EMBL" id="NII05898.1"/>
    </source>
</evidence>
<comment type="caution">
    <text evidence="2">The sequence shown here is derived from an EMBL/GenBank/DDBJ whole genome shotgun (WGS) entry which is preliminary data.</text>
</comment>